<gene>
    <name evidence="2" type="ORF">JT31_02280</name>
</gene>
<name>A0A089PU08_9ENTR</name>
<sequence length="271" mass="30458">MKRCLFALMISSVTAGATLPQTPLEPFYHQLFNERSDLANSQLINVWPQLNSEAQRTAWKDALYALVSKQCGKDLPPAAPEWLDDTTLTLMQRDMPLNRIYRITLSGKSLRHDLKVSLVLPDGKEVLSTAPIQHEPENEYRVESQEFNQPLSEGVYLLTVSSGGQQWQQPLALQGIAGLSRIQLHDREITLNAPQVASSCPEPWLEQTLLNRTDYSQIWWARSDKLSLVPWPSKLPDSVWATVAVVSAENRGSVAVRIEHRLAGPLVMLQN</sequence>
<keyword evidence="1" id="KW-0732">Signal</keyword>
<reference evidence="2 3" key="1">
    <citation type="submission" date="2014-09" db="EMBL/GenBank/DDBJ databases">
        <title>Cedecea neteri SSMD04 Genome Sequencing.</title>
        <authorList>
            <person name="Tan J.-Y."/>
        </authorList>
    </citation>
    <scope>NUCLEOTIDE SEQUENCE [LARGE SCALE GENOMIC DNA]</scope>
    <source>
        <strain evidence="2 3">SSMD04</strain>
    </source>
</reference>
<evidence type="ECO:0000313" key="2">
    <source>
        <dbReference type="EMBL" id="AIR03483.1"/>
    </source>
</evidence>
<dbReference type="Pfam" id="PF11060">
    <property type="entry name" value="DUF2861"/>
    <property type="match status" value="1"/>
</dbReference>
<protein>
    <recommendedName>
        <fullName evidence="4">DUF2861 domain-containing protein</fullName>
    </recommendedName>
</protein>
<evidence type="ECO:0000313" key="3">
    <source>
        <dbReference type="Proteomes" id="UP000029481"/>
    </source>
</evidence>
<accession>A0A089PU08</accession>
<dbReference type="AlphaFoldDB" id="A0A089PU08"/>
<evidence type="ECO:0000256" key="1">
    <source>
        <dbReference type="SAM" id="SignalP"/>
    </source>
</evidence>
<dbReference type="InterPro" id="IPR021290">
    <property type="entry name" value="DUF2861"/>
</dbReference>
<dbReference type="KEGG" id="cnt:JT31_02280"/>
<feature type="chain" id="PRO_5001848828" description="DUF2861 domain-containing protein" evidence="1">
    <location>
        <begin position="18"/>
        <end position="271"/>
    </location>
</feature>
<evidence type="ECO:0008006" key="4">
    <source>
        <dbReference type="Google" id="ProtNLM"/>
    </source>
</evidence>
<proteinExistence type="predicted"/>
<dbReference type="Proteomes" id="UP000029481">
    <property type="component" value="Chromosome"/>
</dbReference>
<organism evidence="2 3">
    <name type="scientific">Cedecea neteri</name>
    <dbReference type="NCBI Taxonomy" id="158822"/>
    <lineage>
        <taxon>Bacteria</taxon>
        <taxon>Pseudomonadati</taxon>
        <taxon>Pseudomonadota</taxon>
        <taxon>Gammaproteobacteria</taxon>
        <taxon>Enterobacterales</taxon>
        <taxon>Enterobacteriaceae</taxon>
        <taxon>Cedecea</taxon>
    </lineage>
</organism>
<keyword evidence="3" id="KW-1185">Reference proteome</keyword>
<dbReference type="OrthoDB" id="6628650at2"/>
<feature type="signal peptide" evidence="1">
    <location>
        <begin position="1"/>
        <end position="17"/>
    </location>
</feature>
<dbReference type="EMBL" id="CP009451">
    <property type="protein sequence ID" value="AIR03483.1"/>
    <property type="molecule type" value="Genomic_DNA"/>
</dbReference>
<dbReference type="RefSeq" id="WP_038472855.1">
    <property type="nucleotide sequence ID" value="NZ_CP009451.1"/>
</dbReference>